<evidence type="ECO:0000313" key="3">
    <source>
        <dbReference type="EMBL" id="KGP91633.1"/>
    </source>
</evidence>
<dbReference type="Proteomes" id="UP000030153">
    <property type="component" value="Unassembled WGS sequence"/>
</dbReference>
<proteinExistence type="inferred from homology"/>
<dbReference type="PANTHER" id="PTHR37423:SF2">
    <property type="entry name" value="MEMBRANE-BOUND LYTIC MUREIN TRANSGLYCOSYLASE C"/>
    <property type="match status" value="1"/>
</dbReference>
<dbReference type="STRING" id="1385513.N780_18540"/>
<dbReference type="Gene3D" id="1.10.530.10">
    <property type="match status" value="1"/>
</dbReference>
<comment type="caution">
    <text evidence="3">The sequence shown here is derived from an EMBL/GenBank/DDBJ whole genome shotgun (WGS) entry which is preliminary data.</text>
</comment>
<evidence type="ECO:0000313" key="4">
    <source>
        <dbReference type="Proteomes" id="UP000030153"/>
    </source>
</evidence>
<feature type="domain" description="Transglycosylase SLT" evidence="2">
    <location>
        <begin position="81"/>
        <end position="188"/>
    </location>
</feature>
<accession>A0A0A2UXX5</accession>
<dbReference type="EMBL" id="AVBG01000005">
    <property type="protein sequence ID" value="KGP91633.1"/>
    <property type="molecule type" value="Genomic_DNA"/>
</dbReference>
<dbReference type="eggNOG" id="COG0741">
    <property type="taxonomic scope" value="Bacteria"/>
</dbReference>
<dbReference type="InterPro" id="IPR008258">
    <property type="entry name" value="Transglycosylase_SLT_dom_1"/>
</dbReference>
<dbReference type="CDD" id="cd00254">
    <property type="entry name" value="LT-like"/>
    <property type="match status" value="1"/>
</dbReference>
<evidence type="ECO:0000259" key="2">
    <source>
        <dbReference type="Pfam" id="PF01464"/>
    </source>
</evidence>
<dbReference type="GO" id="GO:0008933">
    <property type="term" value="F:peptidoglycan lytic transglycosylase activity"/>
    <property type="evidence" value="ECO:0007669"/>
    <property type="project" value="InterPro"/>
</dbReference>
<keyword evidence="4" id="KW-1185">Reference proteome</keyword>
<evidence type="ECO:0000256" key="1">
    <source>
        <dbReference type="ARBA" id="ARBA00007734"/>
    </source>
</evidence>
<dbReference type="RefSeq" id="WP_036782496.1">
    <property type="nucleotide sequence ID" value="NZ_AVBG01000005.1"/>
</dbReference>
<protein>
    <submittedName>
        <fullName evidence="3">Lytic transglycosylase</fullName>
    </submittedName>
</protein>
<dbReference type="AlphaFoldDB" id="A0A0A2UXX5"/>
<dbReference type="InterPro" id="IPR023346">
    <property type="entry name" value="Lysozyme-like_dom_sf"/>
</dbReference>
<comment type="similarity">
    <text evidence="1">Belongs to the transglycosylase Slt family.</text>
</comment>
<dbReference type="PANTHER" id="PTHR37423">
    <property type="entry name" value="SOLUBLE LYTIC MUREIN TRANSGLYCOSYLASE-RELATED"/>
    <property type="match status" value="1"/>
</dbReference>
<dbReference type="InterPro" id="IPR000189">
    <property type="entry name" value="Transglyc_AS"/>
</dbReference>
<organism evidence="3 4">
    <name type="scientific">Pontibacillus chungwhensis BH030062</name>
    <dbReference type="NCBI Taxonomy" id="1385513"/>
    <lineage>
        <taxon>Bacteria</taxon>
        <taxon>Bacillati</taxon>
        <taxon>Bacillota</taxon>
        <taxon>Bacilli</taxon>
        <taxon>Bacillales</taxon>
        <taxon>Bacillaceae</taxon>
        <taxon>Pontibacillus</taxon>
    </lineage>
</organism>
<reference evidence="3 4" key="1">
    <citation type="submission" date="2013-08" db="EMBL/GenBank/DDBJ databases">
        <title>Genome of Pontibacillus chungwhensis.</title>
        <authorList>
            <person name="Wang Q."/>
            <person name="Wang G."/>
        </authorList>
    </citation>
    <scope>NUCLEOTIDE SEQUENCE [LARGE SCALE GENOMIC DNA]</scope>
    <source>
        <strain evidence="3 4">BH030062</strain>
    </source>
</reference>
<dbReference type="SUPFAM" id="SSF53955">
    <property type="entry name" value="Lysozyme-like"/>
    <property type="match status" value="1"/>
</dbReference>
<name>A0A0A2UXX5_9BACI</name>
<dbReference type="PROSITE" id="PS00922">
    <property type="entry name" value="TRANSGLYCOSYLASE"/>
    <property type="match status" value="1"/>
</dbReference>
<dbReference type="Pfam" id="PF01464">
    <property type="entry name" value="SLT"/>
    <property type="match status" value="1"/>
</dbReference>
<dbReference type="GO" id="GO:0000270">
    <property type="term" value="P:peptidoglycan metabolic process"/>
    <property type="evidence" value="ECO:0007669"/>
    <property type="project" value="InterPro"/>
</dbReference>
<sequence length="200" mass="21617">MNIKMWQQFAQLQAIRTLGSGSSSTPFSASSLFTQLLESEMSKSSAIMPSTQKVSGPPPMASAPYSSLPINNGSSGHYQSYIEEASRQYDVDPNLLHAVIKQESNYNANAESQAGAMGLMQLMPSTARGLGVENVFDPKENIDGGAKYLRQMLDKYNGDTELALAAYNAGPGNVDKYGGIPPFKETEAYVPKVMQTYLNA</sequence>
<gene>
    <name evidence="3" type="ORF">N780_18540</name>
</gene>
<dbReference type="GO" id="GO:0016020">
    <property type="term" value="C:membrane"/>
    <property type="evidence" value="ECO:0007669"/>
    <property type="project" value="InterPro"/>
</dbReference>